<dbReference type="GO" id="GO:0008270">
    <property type="term" value="F:zinc ion binding"/>
    <property type="evidence" value="ECO:0007669"/>
    <property type="project" value="UniProtKB-KW"/>
</dbReference>
<dbReference type="EMBL" id="JARYMX010000005">
    <property type="protein sequence ID" value="KAJ9547260.1"/>
    <property type="molecule type" value="Genomic_DNA"/>
</dbReference>
<organism evidence="4 5">
    <name type="scientific">Centaurea solstitialis</name>
    <name type="common">yellow star-thistle</name>
    <dbReference type="NCBI Taxonomy" id="347529"/>
    <lineage>
        <taxon>Eukaryota</taxon>
        <taxon>Viridiplantae</taxon>
        <taxon>Streptophyta</taxon>
        <taxon>Embryophyta</taxon>
        <taxon>Tracheophyta</taxon>
        <taxon>Spermatophyta</taxon>
        <taxon>Magnoliopsida</taxon>
        <taxon>eudicotyledons</taxon>
        <taxon>Gunneridae</taxon>
        <taxon>Pentapetalae</taxon>
        <taxon>asterids</taxon>
        <taxon>campanulids</taxon>
        <taxon>Asterales</taxon>
        <taxon>Asteraceae</taxon>
        <taxon>Carduoideae</taxon>
        <taxon>Cardueae</taxon>
        <taxon>Centaureinae</taxon>
        <taxon>Centaurea</taxon>
    </lineage>
</organism>
<keyword evidence="1" id="KW-0863">Zinc-finger</keyword>
<feature type="region of interest" description="Disordered" evidence="2">
    <location>
        <begin position="260"/>
        <end position="280"/>
    </location>
</feature>
<accession>A0AA38SR10</accession>
<evidence type="ECO:0000256" key="1">
    <source>
        <dbReference type="PROSITE-ProRule" id="PRU00047"/>
    </source>
</evidence>
<reference evidence="4" key="1">
    <citation type="submission" date="2023-03" db="EMBL/GenBank/DDBJ databases">
        <title>Chromosome-scale reference genome and RAD-based genetic map of yellow starthistle (Centaurea solstitialis) reveal putative structural variation and QTLs associated with invader traits.</title>
        <authorList>
            <person name="Reatini B."/>
            <person name="Cang F.A."/>
            <person name="Jiang Q."/>
            <person name="Mckibben M.T.W."/>
            <person name="Barker M.S."/>
            <person name="Rieseberg L.H."/>
            <person name="Dlugosch K.M."/>
        </authorList>
    </citation>
    <scope>NUCLEOTIDE SEQUENCE</scope>
    <source>
        <strain evidence="4">CAN-66</strain>
        <tissue evidence="4">Leaf</tissue>
    </source>
</reference>
<dbReference type="SUPFAM" id="SSF57756">
    <property type="entry name" value="Retrovirus zinc finger-like domains"/>
    <property type="match status" value="1"/>
</dbReference>
<evidence type="ECO:0000256" key="2">
    <source>
        <dbReference type="SAM" id="MobiDB-lite"/>
    </source>
</evidence>
<keyword evidence="1" id="KW-0479">Metal-binding</keyword>
<dbReference type="PROSITE" id="PS50158">
    <property type="entry name" value="ZF_CCHC"/>
    <property type="match status" value="1"/>
</dbReference>
<dbReference type="InterPro" id="IPR001878">
    <property type="entry name" value="Znf_CCHC"/>
</dbReference>
<proteinExistence type="predicted"/>
<dbReference type="GO" id="GO:0003676">
    <property type="term" value="F:nucleic acid binding"/>
    <property type="evidence" value="ECO:0007669"/>
    <property type="project" value="InterPro"/>
</dbReference>
<keyword evidence="1" id="KW-0862">Zinc</keyword>
<keyword evidence="5" id="KW-1185">Reference proteome</keyword>
<dbReference type="Gene3D" id="4.10.60.10">
    <property type="entry name" value="Zinc finger, CCHC-type"/>
    <property type="match status" value="1"/>
</dbReference>
<dbReference type="Proteomes" id="UP001172457">
    <property type="component" value="Chromosome 5"/>
</dbReference>
<sequence length="381" mass="42552">MMKLTKGVTLKCLITLDVKSLVCQLMHIITNNDVSYSNSQDTKSITLSELYGMMLNHEQHKTLKSNLIRDTKDVKSTSLALISESPQPSNPVSTVTITEIEDSDSDHVSNTETELNDSLALFSKHFKKFGRKGNFRKSKPLSLTNKAETPSGDKTSATCFKCQGKGHYATECRYKKNQFAESSSPASKEDKYWKLKAKYRKLKYQRKGKGLITESKGWDESSDDSSDEEDTTEATCLMAIIEEAEPVLMAQLEDIPEEVPAAPTSSSFPTFQVSTPSPSDTMSAMDALTIDLHNALNGKSSAEKINLDLRTELKECHEKLKELAIYEASYKDQVHVNQILCLEREQAIAKKEKVLAELYSEKVTVKSWADASETFDKIISS</sequence>
<comment type="caution">
    <text evidence="4">The sequence shown here is derived from an EMBL/GenBank/DDBJ whole genome shotgun (WGS) entry which is preliminary data.</text>
</comment>
<feature type="domain" description="CCHC-type" evidence="3">
    <location>
        <begin position="159"/>
        <end position="173"/>
    </location>
</feature>
<dbReference type="InterPro" id="IPR036875">
    <property type="entry name" value="Znf_CCHC_sf"/>
</dbReference>
<protein>
    <recommendedName>
        <fullName evidence="3">CCHC-type domain-containing protein</fullName>
    </recommendedName>
</protein>
<dbReference type="AlphaFoldDB" id="A0AA38SR10"/>
<name>A0AA38SR10_9ASTR</name>
<evidence type="ECO:0000313" key="4">
    <source>
        <dbReference type="EMBL" id="KAJ9547260.1"/>
    </source>
</evidence>
<gene>
    <name evidence="4" type="ORF">OSB04_019803</name>
</gene>
<evidence type="ECO:0000259" key="3">
    <source>
        <dbReference type="PROSITE" id="PS50158"/>
    </source>
</evidence>
<feature type="compositionally biased region" description="Polar residues" evidence="2">
    <location>
        <begin position="263"/>
        <end position="280"/>
    </location>
</feature>
<evidence type="ECO:0000313" key="5">
    <source>
        <dbReference type="Proteomes" id="UP001172457"/>
    </source>
</evidence>